<gene>
    <name evidence="3" type="primary">orf149</name>
</gene>
<accession>A0A7L8EZ43</accession>
<dbReference type="AlphaFoldDB" id="A0A7L8EZ43"/>
<organism evidence="3">
    <name type="scientific">Monilinia laxa</name>
    <name type="common">Brown rot fungus</name>
    <name type="synonym">Sclerotinia laxa</name>
    <dbReference type="NCBI Taxonomy" id="61186"/>
    <lineage>
        <taxon>Eukaryota</taxon>
        <taxon>Fungi</taxon>
        <taxon>Dikarya</taxon>
        <taxon>Ascomycota</taxon>
        <taxon>Pezizomycotina</taxon>
        <taxon>Leotiomycetes</taxon>
        <taxon>Helotiales</taxon>
        <taxon>Sclerotiniaceae</taxon>
        <taxon>Monilinia</taxon>
    </lineage>
</organism>
<name>A0A7L8EZ43_MONLA</name>
<feature type="region of interest" description="Disordered" evidence="1">
    <location>
        <begin position="41"/>
        <end position="88"/>
    </location>
</feature>
<proteinExistence type="predicted"/>
<sequence>MVNILFILIIGGLVAEFLAAFLDYTHYYTVNTGESSKSAANINSSGYGDNGNNDPQPPKDDGLVVKTPYSHDSKDKGKGLPQSTSANSINSNVSYTSTDIAIQTTLDKQNFRNVVNTDVYKAIYLYNEKANSLAKAKAELAKYKKSDKI</sequence>
<protein>
    <recommendedName>
        <fullName evidence="4">LAGLIDADG endonuclease</fullName>
    </recommendedName>
</protein>
<geneLocation type="mitochondrion" evidence="3"/>
<reference evidence="3" key="1">
    <citation type="journal article" date="2020" name="Sci. Rep.">
        <title>First characterization of the complete mitochondrial genome of fungal plant-pathogen Monilinia laxa which represents the mobile intron rich structure.</title>
        <authorList>
            <person name="Yildiz G."/>
            <person name="Ozkilinc H."/>
        </authorList>
    </citation>
    <scope>NUCLEOTIDE SEQUENCE</scope>
</reference>
<feature type="compositionally biased region" description="Basic and acidic residues" evidence="1">
    <location>
        <begin position="57"/>
        <end position="78"/>
    </location>
</feature>
<feature type="signal peptide" evidence="2">
    <location>
        <begin position="1"/>
        <end position="19"/>
    </location>
</feature>
<dbReference type="EMBL" id="MN881998">
    <property type="protein sequence ID" value="QOE17404.1"/>
    <property type="molecule type" value="Genomic_DNA"/>
</dbReference>
<dbReference type="RefSeq" id="YP_009945040.1">
    <property type="nucleotide sequence ID" value="NC_051483.1"/>
</dbReference>
<evidence type="ECO:0008006" key="4">
    <source>
        <dbReference type="Google" id="ProtNLM"/>
    </source>
</evidence>
<evidence type="ECO:0000313" key="3">
    <source>
        <dbReference type="EMBL" id="QOE17404.1"/>
    </source>
</evidence>
<evidence type="ECO:0000256" key="2">
    <source>
        <dbReference type="SAM" id="SignalP"/>
    </source>
</evidence>
<dbReference type="GeneID" id="60235959"/>
<feature type="chain" id="PRO_5029485999" description="LAGLIDADG endonuclease" evidence="2">
    <location>
        <begin position="20"/>
        <end position="149"/>
    </location>
</feature>
<keyword evidence="3" id="KW-0496">Mitochondrion</keyword>
<keyword evidence="2" id="KW-0732">Signal</keyword>
<feature type="compositionally biased region" description="Low complexity" evidence="1">
    <location>
        <begin position="41"/>
        <end position="54"/>
    </location>
</feature>
<evidence type="ECO:0000256" key="1">
    <source>
        <dbReference type="SAM" id="MobiDB-lite"/>
    </source>
</evidence>